<comment type="similarity">
    <text evidence="1">Belongs to the LysR transcriptional regulatory family.</text>
</comment>
<keyword evidence="2" id="KW-0805">Transcription regulation</keyword>
<dbReference type="InterPro" id="IPR036390">
    <property type="entry name" value="WH_DNA-bd_sf"/>
</dbReference>
<name>A0ABS8X467_9GAMM</name>
<keyword evidence="4" id="KW-0804">Transcription</keyword>
<gene>
    <name evidence="6" type="ORF">LXO92_10275</name>
</gene>
<dbReference type="Gene3D" id="3.40.190.290">
    <property type="match status" value="1"/>
</dbReference>
<organism evidence="6 7">
    <name type="scientific">Legionella resiliens</name>
    <dbReference type="NCBI Taxonomy" id="2905958"/>
    <lineage>
        <taxon>Bacteria</taxon>
        <taxon>Pseudomonadati</taxon>
        <taxon>Pseudomonadota</taxon>
        <taxon>Gammaproteobacteria</taxon>
        <taxon>Legionellales</taxon>
        <taxon>Legionellaceae</taxon>
        <taxon>Legionella</taxon>
    </lineage>
</organism>
<evidence type="ECO:0000256" key="1">
    <source>
        <dbReference type="ARBA" id="ARBA00009437"/>
    </source>
</evidence>
<dbReference type="CDD" id="cd08422">
    <property type="entry name" value="PBP2_CrgA_like"/>
    <property type="match status" value="1"/>
</dbReference>
<evidence type="ECO:0000313" key="6">
    <source>
        <dbReference type="EMBL" id="MCE3532762.1"/>
    </source>
</evidence>
<dbReference type="SUPFAM" id="SSF46785">
    <property type="entry name" value="Winged helix' DNA-binding domain"/>
    <property type="match status" value="1"/>
</dbReference>
<proteinExistence type="inferred from homology"/>
<evidence type="ECO:0000256" key="3">
    <source>
        <dbReference type="ARBA" id="ARBA00023125"/>
    </source>
</evidence>
<protein>
    <submittedName>
        <fullName evidence="6">LysR family transcriptional regulator</fullName>
    </submittedName>
</protein>
<dbReference type="PANTHER" id="PTHR30537">
    <property type="entry name" value="HTH-TYPE TRANSCRIPTIONAL REGULATOR"/>
    <property type="match status" value="1"/>
</dbReference>
<comment type="caution">
    <text evidence="6">The sequence shown here is derived from an EMBL/GenBank/DDBJ whole genome shotgun (WGS) entry which is preliminary data.</text>
</comment>
<accession>A0ABS8X467</accession>
<dbReference type="PANTHER" id="PTHR30537:SF35">
    <property type="entry name" value="TRANSCRIPTIONAL REGULATORY PROTEIN"/>
    <property type="match status" value="1"/>
</dbReference>
<evidence type="ECO:0000259" key="5">
    <source>
        <dbReference type="PROSITE" id="PS50931"/>
    </source>
</evidence>
<dbReference type="Gene3D" id="1.10.10.10">
    <property type="entry name" value="Winged helix-like DNA-binding domain superfamily/Winged helix DNA-binding domain"/>
    <property type="match status" value="1"/>
</dbReference>
<dbReference type="InterPro" id="IPR058163">
    <property type="entry name" value="LysR-type_TF_proteobact-type"/>
</dbReference>
<reference evidence="6 7" key="1">
    <citation type="journal article" date="2024" name="Pathogens">
        <title>Characterization of a Novel Species of Legionella Isolated from a Healthcare Facility: Legionella resiliens sp. nov.</title>
        <authorList>
            <person name="Cristino S."/>
            <person name="Pascale M.R."/>
            <person name="Marino F."/>
            <person name="Derelitto C."/>
            <person name="Salaris S."/>
            <person name="Orsini M."/>
            <person name="Squarzoni S."/>
            <person name="Grottola A."/>
            <person name="Girolamini L."/>
        </authorList>
    </citation>
    <scope>NUCLEOTIDE SEQUENCE [LARGE SCALE GENOMIC DNA]</scope>
    <source>
        <strain evidence="6 7">8cVS16</strain>
    </source>
</reference>
<dbReference type="PROSITE" id="PS50931">
    <property type="entry name" value="HTH_LYSR"/>
    <property type="match status" value="1"/>
</dbReference>
<evidence type="ECO:0000313" key="7">
    <source>
        <dbReference type="Proteomes" id="UP001320170"/>
    </source>
</evidence>
<dbReference type="SUPFAM" id="SSF53850">
    <property type="entry name" value="Periplasmic binding protein-like II"/>
    <property type="match status" value="1"/>
</dbReference>
<keyword evidence="3" id="KW-0238">DNA-binding</keyword>
<dbReference type="InterPro" id="IPR005119">
    <property type="entry name" value="LysR_subst-bd"/>
</dbReference>
<dbReference type="Proteomes" id="UP001320170">
    <property type="component" value="Unassembled WGS sequence"/>
</dbReference>
<dbReference type="Pfam" id="PF03466">
    <property type="entry name" value="LysR_substrate"/>
    <property type="match status" value="1"/>
</dbReference>
<evidence type="ECO:0000256" key="2">
    <source>
        <dbReference type="ARBA" id="ARBA00023015"/>
    </source>
</evidence>
<evidence type="ECO:0000256" key="4">
    <source>
        <dbReference type="ARBA" id="ARBA00023163"/>
    </source>
</evidence>
<feature type="domain" description="HTH lysR-type" evidence="5">
    <location>
        <begin position="1"/>
        <end position="59"/>
    </location>
</feature>
<sequence length="301" mass="34357">MNLLSCLKGFIATIESKSFSKAAQRLYISPSKLSKQITWLEQELKVVLFIRSSKRLIITEPGQILYEKSLELFEQLERVKLIANPETIEFKGVIKLYLIVPPATPYLTSLCIEFMQKYPQIEMDIVVGADTKDIFSATFDLAISFDEIKHPKLVCNKLFSVHRNVFVSPAYIAQYGQPQTIDELRNHQCLINTLYGLQNKWVFNQRIIHVSGPFKSNSAYALKQAAVAGIGILWAPYFSVHEEIKKGELVQILPQDGSPEISLYSIYPIHLVNERKVNLLLNFLCEKETLEEMSLSLNTIQ</sequence>
<keyword evidence="7" id="KW-1185">Reference proteome</keyword>
<dbReference type="RefSeq" id="WP_182352578.1">
    <property type="nucleotide sequence ID" value="NZ_JAJSPM010000006.1"/>
</dbReference>
<dbReference type="Pfam" id="PF00126">
    <property type="entry name" value="HTH_1"/>
    <property type="match status" value="1"/>
</dbReference>
<dbReference type="EMBL" id="JAJTND010000004">
    <property type="protein sequence ID" value="MCE3532762.1"/>
    <property type="molecule type" value="Genomic_DNA"/>
</dbReference>
<dbReference type="InterPro" id="IPR036388">
    <property type="entry name" value="WH-like_DNA-bd_sf"/>
</dbReference>
<dbReference type="InterPro" id="IPR000847">
    <property type="entry name" value="LysR_HTH_N"/>
</dbReference>